<sequence>MDPPLNAKWRRYIRSPITTWRKMIGSSQNLGLPRFGSKSNRVWRRSHSFGIRHI</sequence>
<dbReference type="Proteomes" id="UP000237105">
    <property type="component" value="Unassembled WGS sequence"/>
</dbReference>
<proteinExistence type="predicted"/>
<evidence type="ECO:0000313" key="1">
    <source>
        <dbReference type="EMBL" id="PON69584.1"/>
    </source>
</evidence>
<reference evidence="2" key="1">
    <citation type="submission" date="2016-06" db="EMBL/GenBank/DDBJ databases">
        <title>Parallel loss of symbiosis genes in relatives of nitrogen-fixing non-legume Parasponia.</title>
        <authorList>
            <person name="Van Velzen R."/>
            <person name="Holmer R."/>
            <person name="Bu F."/>
            <person name="Rutten L."/>
            <person name="Van Zeijl A."/>
            <person name="Liu W."/>
            <person name="Santuari L."/>
            <person name="Cao Q."/>
            <person name="Sharma T."/>
            <person name="Shen D."/>
            <person name="Roswanjaya Y."/>
            <person name="Wardhani T."/>
            <person name="Kalhor M.S."/>
            <person name="Jansen J."/>
            <person name="Van den Hoogen J."/>
            <person name="Gungor B."/>
            <person name="Hartog M."/>
            <person name="Hontelez J."/>
            <person name="Verver J."/>
            <person name="Yang W.-C."/>
            <person name="Schijlen E."/>
            <person name="Repin R."/>
            <person name="Schilthuizen M."/>
            <person name="Schranz E."/>
            <person name="Heidstra R."/>
            <person name="Miyata K."/>
            <person name="Fedorova E."/>
            <person name="Kohlen W."/>
            <person name="Bisseling T."/>
            <person name="Smit S."/>
            <person name="Geurts R."/>
        </authorList>
    </citation>
    <scope>NUCLEOTIDE SEQUENCE [LARGE SCALE GENOMIC DNA]</scope>
    <source>
        <strain evidence="2">cv. WU1-14</strain>
    </source>
</reference>
<name>A0A2P5D8J6_PARAD</name>
<dbReference type="EMBL" id="JXTB01000055">
    <property type="protein sequence ID" value="PON69584.1"/>
    <property type="molecule type" value="Genomic_DNA"/>
</dbReference>
<keyword evidence="2" id="KW-1185">Reference proteome</keyword>
<gene>
    <name evidence="1" type="ORF">PanWU01x14_087070</name>
</gene>
<dbReference type="AlphaFoldDB" id="A0A2P5D8J6"/>
<organism evidence="1 2">
    <name type="scientific">Parasponia andersonii</name>
    <name type="common">Sponia andersonii</name>
    <dbReference type="NCBI Taxonomy" id="3476"/>
    <lineage>
        <taxon>Eukaryota</taxon>
        <taxon>Viridiplantae</taxon>
        <taxon>Streptophyta</taxon>
        <taxon>Embryophyta</taxon>
        <taxon>Tracheophyta</taxon>
        <taxon>Spermatophyta</taxon>
        <taxon>Magnoliopsida</taxon>
        <taxon>eudicotyledons</taxon>
        <taxon>Gunneridae</taxon>
        <taxon>Pentapetalae</taxon>
        <taxon>rosids</taxon>
        <taxon>fabids</taxon>
        <taxon>Rosales</taxon>
        <taxon>Cannabaceae</taxon>
        <taxon>Parasponia</taxon>
    </lineage>
</organism>
<accession>A0A2P5D8J6</accession>
<comment type="caution">
    <text evidence="1">The sequence shown here is derived from an EMBL/GenBank/DDBJ whole genome shotgun (WGS) entry which is preliminary data.</text>
</comment>
<protein>
    <submittedName>
        <fullName evidence="1">Uncharacterized protein</fullName>
    </submittedName>
</protein>
<evidence type="ECO:0000313" key="2">
    <source>
        <dbReference type="Proteomes" id="UP000237105"/>
    </source>
</evidence>